<organism evidence="3 4">
    <name type="scientific">Trichonephila inaurata madagascariensis</name>
    <dbReference type="NCBI Taxonomy" id="2747483"/>
    <lineage>
        <taxon>Eukaryota</taxon>
        <taxon>Metazoa</taxon>
        <taxon>Ecdysozoa</taxon>
        <taxon>Arthropoda</taxon>
        <taxon>Chelicerata</taxon>
        <taxon>Arachnida</taxon>
        <taxon>Araneae</taxon>
        <taxon>Araneomorphae</taxon>
        <taxon>Entelegynae</taxon>
        <taxon>Araneoidea</taxon>
        <taxon>Nephilidae</taxon>
        <taxon>Trichonephila</taxon>
        <taxon>Trichonephila inaurata</taxon>
    </lineage>
</organism>
<evidence type="ECO:0000313" key="4">
    <source>
        <dbReference type="Proteomes" id="UP000886998"/>
    </source>
</evidence>
<dbReference type="EMBL" id="BMAV01020955">
    <property type="protein sequence ID" value="GFY74784.1"/>
    <property type="molecule type" value="Genomic_DNA"/>
</dbReference>
<protein>
    <recommendedName>
        <fullName evidence="5">Protein sleepless</fullName>
    </recommendedName>
</protein>
<evidence type="ECO:0000256" key="2">
    <source>
        <dbReference type="ARBA" id="ARBA00023180"/>
    </source>
</evidence>
<evidence type="ECO:0000313" key="3">
    <source>
        <dbReference type="EMBL" id="GFY74784.1"/>
    </source>
</evidence>
<accession>A0A8X6YNE7</accession>
<evidence type="ECO:0000256" key="1">
    <source>
        <dbReference type="ARBA" id="ARBA00022729"/>
    </source>
</evidence>
<keyword evidence="1" id="KW-0732">Signal</keyword>
<name>A0A8X6YNE7_9ARAC</name>
<dbReference type="Pfam" id="PF17064">
    <property type="entry name" value="QVR"/>
    <property type="match status" value="1"/>
</dbReference>
<keyword evidence="2" id="KW-0325">Glycoprotein</keyword>
<comment type="caution">
    <text evidence="3">The sequence shown here is derived from an EMBL/GenBank/DDBJ whole genome shotgun (WGS) entry which is preliminary data.</text>
</comment>
<dbReference type="InterPro" id="IPR031424">
    <property type="entry name" value="QVR-like"/>
</dbReference>
<keyword evidence="4" id="KW-1185">Reference proteome</keyword>
<dbReference type="AlphaFoldDB" id="A0A8X6YNE7"/>
<dbReference type="InterPro" id="IPR050975">
    <property type="entry name" value="Sleep_regulator"/>
</dbReference>
<sequence length="135" mass="15086">MSTYKFSPSEGLHCWECNSKYDPNCGEPFKNHTISLADCSQRFLVQNMTVTSTICRKITQKVQGEMRIIRGCGFFNPEAAGTCQTRAGTHLVFMHYCQCQGEGCNKSGPPHQPLQLLFALLLTLLLVASKMSIYT</sequence>
<dbReference type="GO" id="GO:0030431">
    <property type="term" value="P:sleep"/>
    <property type="evidence" value="ECO:0007669"/>
    <property type="project" value="InterPro"/>
</dbReference>
<reference evidence="3" key="1">
    <citation type="submission" date="2020-08" db="EMBL/GenBank/DDBJ databases">
        <title>Multicomponent nature underlies the extraordinary mechanical properties of spider dragline silk.</title>
        <authorList>
            <person name="Kono N."/>
            <person name="Nakamura H."/>
            <person name="Mori M."/>
            <person name="Yoshida Y."/>
            <person name="Ohtoshi R."/>
            <person name="Malay A.D."/>
            <person name="Moran D.A.P."/>
            <person name="Tomita M."/>
            <person name="Numata K."/>
            <person name="Arakawa K."/>
        </authorList>
    </citation>
    <scope>NUCLEOTIDE SEQUENCE</scope>
</reference>
<evidence type="ECO:0008006" key="5">
    <source>
        <dbReference type="Google" id="ProtNLM"/>
    </source>
</evidence>
<dbReference type="GO" id="GO:0032222">
    <property type="term" value="P:regulation of synaptic transmission, cholinergic"/>
    <property type="evidence" value="ECO:0007669"/>
    <property type="project" value="InterPro"/>
</dbReference>
<dbReference type="PANTHER" id="PTHR33562:SF2">
    <property type="entry name" value="PROTEIN QUIVER"/>
    <property type="match status" value="1"/>
</dbReference>
<dbReference type="Proteomes" id="UP000886998">
    <property type="component" value="Unassembled WGS sequence"/>
</dbReference>
<dbReference type="OrthoDB" id="6083863at2759"/>
<gene>
    <name evidence="3" type="primary">AVEN_133459_1</name>
    <name evidence="3" type="ORF">TNIN_339381</name>
</gene>
<proteinExistence type="predicted"/>
<dbReference type="PANTHER" id="PTHR33562">
    <property type="entry name" value="ATILLA, ISOFORM B-RELATED-RELATED"/>
    <property type="match status" value="1"/>
</dbReference>